<dbReference type="InterPro" id="IPR023058">
    <property type="entry name" value="PPIase_PpiC_CS"/>
</dbReference>
<dbReference type="SUPFAM" id="SSF54534">
    <property type="entry name" value="FKBP-like"/>
    <property type="match status" value="1"/>
</dbReference>
<dbReference type="Gene3D" id="3.10.50.40">
    <property type="match status" value="1"/>
</dbReference>
<evidence type="ECO:0000259" key="11">
    <source>
        <dbReference type="PROSITE" id="PS50198"/>
    </source>
</evidence>
<feature type="domain" description="PpiC" evidence="11">
    <location>
        <begin position="152"/>
        <end position="241"/>
    </location>
</feature>
<proteinExistence type="inferred from homology"/>
<evidence type="ECO:0000256" key="3">
    <source>
        <dbReference type="ARBA" id="ARBA00013194"/>
    </source>
</evidence>
<comment type="catalytic activity">
    <reaction evidence="1">
        <text>[protein]-peptidylproline (omega=180) = [protein]-peptidylproline (omega=0)</text>
        <dbReference type="Rhea" id="RHEA:16237"/>
        <dbReference type="Rhea" id="RHEA-COMP:10747"/>
        <dbReference type="Rhea" id="RHEA-COMP:10748"/>
        <dbReference type="ChEBI" id="CHEBI:83833"/>
        <dbReference type="ChEBI" id="CHEBI:83834"/>
        <dbReference type="EC" id="5.2.1.8"/>
    </reaction>
</comment>
<feature type="chain" id="PRO_5013323171" description="Parvulin-like PPIase" evidence="10">
    <location>
        <begin position="25"/>
        <end position="300"/>
    </location>
</feature>
<dbReference type="AlphaFoldDB" id="A0A1Y5RBM4"/>
<evidence type="ECO:0000256" key="6">
    <source>
        <dbReference type="ARBA" id="ARBA00030642"/>
    </source>
</evidence>
<evidence type="ECO:0000256" key="7">
    <source>
        <dbReference type="ARBA" id="ARBA00031484"/>
    </source>
</evidence>
<evidence type="ECO:0000256" key="9">
    <source>
        <dbReference type="SAM" id="MobiDB-lite"/>
    </source>
</evidence>
<feature type="region of interest" description="Disordered" evidence="9">
    <location>
        <begin position="180"/>
        <end position="199"/>
    </location>
</feature>
<feature type="compositionally biased region" description="Low complexity" evidence="9">
    <location>
        <begin position="27"/>
        <end position="44"/>
    </location>
</feature>
<evidence type="ECO:0000256" key="8">
    <source>
        <dbReference type="PROSITE-ProRule" id="PRU00278"/>
    </source>
</evidence>
<sequence>MLNRFAQGTVLAASLIAAAMPAFAQDAATPETTTETAPQTRPAPSADTVVASVNGTDITFGNLIVARLALPAQYQTLPEDVLYDGILQQLIQQTLLEQSLGDDLSARLQLQLENTRRSEIAAATLEQIATAGVTDDALSAAYDAKYAEFEAGREYHAAHILVETEEEAAKLSQEARDGADFGDLAKDNSTGPTGPNGGDLGWFGAGMMVEPFEAAVVDMEEGDISDPVQTQFGWHVIKLLETRLAEAPTLDDVRDELTAEVQTQVIEDRLAALEADATITQTAASEVDTSKLTDTDLLDN</sequence>
<dbReference type="InterPro" id="IPR000297">
    <property type="entry name" value="PPIase_PpiC"/>
</dbReference>
<keyword evidence="13" id="KW-1185">Reference proteome</keyword>
<comment type="similarity">
    <text evidence="2">Belongs to the PpiC/parvulin rotamase family.</text>
</comment>
<dbReference type="RefSeq" id="WP_085834836.1">
    <property type="nucleotide sequence ID" value="NZ_FWFS01000001.1"/>
</dbReference>
<evidence type="ECO:0000256" key="1">
    <source>
        <dbReference type="ARBA" id="ARBA00000971"/>
    </source>
</evidence>
<keyword evidence="10" id="KW-0732">Signal</keyword>
<dbReference type="PROSITE" id="PS50198">
    <property type="entry name" value="PPIC_PPIASE_2"/>
    <property type="match status" value="1"/>
</dbReference>
<dbReference type="EMBL" id="FWFS01000001">
    <property type="protein sequence ID" value="SLN10906.1"/>
    <property type="molecule type" value="Genomic_DNA"/>
</dbReference>
<dbReference type="InterPro" id="IPR027304">
    <property type="entry name" value="Trigger_fact/SurA_dom_sf"/>
</dbReference>
<dbReference type="GO" id="GO:0003755">
    <property type="term" value="F:peptidyl-prolyl cis-trans isomerase activity"/>
    <property type="evidence" value="ECO:0007669"/>
    <property type="project" value="UniProtKB-KW"/>
</dbReference>
<evidence type="ECO:0000256" key="2">
    <source>
        <dbReference type="ARBA" id="ARBA00007656"/>
    </source>
</evidence>
<feature type="signal peptide" evidence="10">
    <location>
        <begin position="1"/>
        <end position="24"/>
    </location>
</feature>
<dbReference type="Proteomes" id="UP000193862">
    <property type="component" value="Unassembled WGS sequence"/>
</dbReference>
<evidence type="ECO:0000256" key="5">
    <source>
        <dbReference type="ARBA" id="ARBA00023110"/>
    </source>
</evidence>
<evidence type="ECO:0000256" key="4">
    <source>
        <dbReference type="ARBA" id="ARBA00018370"/>
    </source>
</evidence>
<dbReference type="Pfam" id="PF13616">
    <property type="entry name" value="Rotamase_3"/>
    <property type="match status" value="1"/>
</dbReference>
<dbReference type="OrthoDB" id="14196at2"/>
<evidence type="ECO:0000256" key="10">
    <source>
        <dbReference type="SAM" id="SignalP"/>
    </source>
</evidence>
<protein>
    <recommendedName>
        <fullName evidence="4">Parvulin-like PPIase</fullName>
        <ecNumber evidence="3">5.2.1.8</ecNumber>
    </recommendedName>
    <alternativeName>
        <fullName evidence="6">Peptidyl-prolyl cis-trans isomerase plp</fullName>
    </alternativeName>
    <alternativeName>
        <fullName evidence="7">Rotamase plp</fullName>
    </alternativeName>
</protein>
<dbReference type="EC" id="5.2.1.8" evidence="3"/>
<keyword evidence="8 12" id="KW-0413">Isomerase</keyword>
<dbReference type="PROSITE" id="PS01096">
    <property type="entry name" value="PPIC_PPIASE_1"/>
    <property type="match status" value="1"/>
</dbReference>
<feature type="region of interest" description="Disordered" evidence="9">
    <location>
        <begin position="27"/>
        <end position="46"/>
    </location>
</feature>
<dbReference type="PANTHER" id="PTHR47245:SF2">
    <property type="entry name" value="PEPTIDYL-PROLYL CIS-TRANS ISOMERASE HP_0175-RELATED"/>
    <property type="match status" value="1"/>
</dbReference>
<evidence type="ECO:0000313" key="12">
    <source>
        <dbReference type="EMBL" id="SLN10906.1"/>
    </source>
</evidence>
<gene>
    <name evidence="12" type="ORF">AQS8620_00067</name>
</gene>
<reference evidence="12 13" key="1">
    <citation type="submission" date="2017-03" db="EMBL/GenBank/DDBJ databases">
        <authorList>
            <person name="Afonso C.L."/>
            <person name="Miller P.J."/>
            <person name="Scott M.A."/>
            <person name="Spackman E."/>
            <person name="Goraichik I."/>
            <person name="Dimitrov K.M."/>
            <person name="Suarez D.L."/>
            <person name="Swayne D.E."/>
        </authorList>
    </citation>
    <scope>NUCLEOTIDE SEQUENCE [LARGE SCALE GENOMIC DNA]</scope>
    <source>
        <strain evidence="12 13">CECT 8620</strain>
    </source>
</reference>
<dbReference type="InterPro" id="IPR046357">
    <property type="entry name" value="PPIase_dom_sf"/>
</dbReference>
<keyword evidence="5 8" id="KW-0697">Rotamase</keyword>
<name>A0A1Y5RBM4_9RHOB</name>
<accession>A0A1Y5RBM4</accession>
<dbReference type="SUPFAM" id="SSF109998">
    <property type="entry name" value="Triger factor/SurA peptide-binding domain-like"/>
    <property type="match status" value="1"/>
</dbReference>
<dbReference type="InterPro" id="IPR050245">
    <property type="entry name" value="PrsA_foldase"/>
</dbReference>
<dbReference type="PANTHER" id="PTHR47245">
    <property type="entry name" value="PEPTIDYLPROLYL ISOMERASE"/>
    <property type="match status" value="1"/>
</dbReference>
<evidence type="ECO:0000313" key="13">
    <source>
        <dbReference type="Proteomes" id="UP000193862"/>
    </source>
</evidence>
<organism evidence="12 13">
    <name type="scientific">Aquimixticola soesokkakensis</name>
    <dbReference type="NCBI Taxonomy" id="1519096"/>
    <lineage>
        <taxon>Bacteria</taxon>
        <taxon>Pseudomonadati</taxon>
        <taxon>Pseudomonadota</taxon>
        <taxon>Alphaproteobacteria</taxon>
        <taxon>Rhodobacterales</taxon>
        <taxon>Paracoccaceae</taxon>
        <taxon>Aquimixticola</taxon>
    </lineage>
</organism>